<keyword evidence="6" id="KW-0723">Serine/threonine-protein kinase</keyword>
<evidence type="ECO:0000256" key="2">
    <source>
        <dbReference type="ARBA" id="ARBA00022741"/>
    </source>
</evidence>
<reference evidence="9" key="1">
    <citation type="submission" date="2025-08" db="UniProtKB">
        <authorList>
            <consortium name="RefSeq"/>
        </authorList>
    </citation>
    <scope>IDENTIFICATION</scope>
</reference>
<protein>
    <submittedName>
        <fullName evidence="9">Mitogen-activated protein kinase kinase kinase NPK1-like</fullName>
    </submittedName>
</protein>
<keyword evidence="4 5" id="KW-0067">ATP-binding</keyword>
<dbReference type="PANTHER" id="PTHR48011:SF76">
    <property type="entry name" value="MITOGEN-ACTIVATED PROTEIN KINASE KINASE KINASE 15"/>
    <property type="match status" value="1"/>
</dbReference>
<evidence type="ECO:0000259" key="7">
    <source>
        <dbReference type="PROSITE" id="PS50011"/>
    </source>
</evidence>
<dbReference type="AlphaFoldDB" id="A0A6I9UAG3"/>
<dbReference type="CDD" id="cd06606">
    <property type="entry name" value="STKc_MAPKKK"/>
    <property type="match status" value="1"/>
</dbReference>
<dbReference type="InterPro" id="IPR052751">
    <property type="entry name" value="Plant_MAPKKK"/>
</dbReference>
<evidence type="ECO:0000256" key="5">
    <source>
        <dbReference type="PROSITE-ProRule" id="PRU10141"/>
    </source>
</evidence>
<dbReference type="InterPro" id="IPR000719">
    <property type="entry name" value="Prot_kinase_dom"/>
</dbReference>
<dbReference type="GeneID" id="105176762"/>
<dbReference type="Gene3D" id="1.10.510.10">
    <property type="entry name" value="Transferase(Phosphotransferase) domain 1"/>
    <property type="match status" value="1"/>
</dbReference>
<dbReference type="InterPro" id="IPR011009">
    <property type="entry name" value="Kinase-like_dom_sf"/>
</dbReference>
<dbReference type="SMART" id="SM00220">
    <property type="entry name" value="S_TKc"/>
    <property type="match status" value="1"/>
</dbReference>
<keyword evidence="3" id="KW-0418">Kinase</keyword>
<dbReference type="RefSeq" id="XP_011097967.1">
    <property type="nucleotide sequence ID" value="XM_011099665.2"/>
</dbReference>
<dbReference type="InterPro" id="IPR008271">
    <property type="entry name" value="Ser/Thr_kinase_AS"/>
</dbReference>
<dbReference type="GO" id="GO:0004674">
    <property type="term" value="F:protein serine/threonine kinase activity"/>
    <property type="evidence" value="ECO:0007669"/>
    <property type="project" value="UniProtKB-KW"/>
</dbReference>
<dbReference type="Pfam" id="PF00069">
    <property type="entry name" value="Pkinase"/>
    <property type="match status" value="1"/>
</dbReference>
<gene>
    <name evidence="9" type="primary">LOC105176762</name>
</gene>
<comment type="similarity">
    <text evidence="6">Belongs to the protein kinase superfamily.</text>
</comment>
<dbReference type="OrthoDB" id="275301at2759"/>
<sequence length="477" mass="53220">MEWTRGPMIGRGSSAVVFIATTASGDVFAVKSTDLSSSTLLQREERLVSQLCSPYVVKCFGSEITWEENKHVYNLFLEYVPGGTLSDQIGKQGGSLGESVIRFYAREMLLGLSYLHLMGLVHCDIKGQNVLIGSDGLKIADFGCAKWGESDGSGKPVFSGTPAYMAPEVARGEEQSFPADIWALGCTIIEMATGSNPWQEMKDPASALYRIAFSGDVPEFPSWFSDNAKDLLAKCLKRDPKERWTATELLQHPFFSSAEEICVEFTRKSPTSVMDQGFWDALEILTRSSRNPTDIASPSDSPAGRIRALIGDPSPSNVNSTGWTEEEDWLTVRGNEIEECSEAGEQSDEDTNQDLEELMDDEFTAISSVDEEEIQTLILAENSLLECVNGDTESVEDFSVFKHMNCDKYVNGNISSSRSTFPTTFDPLLFFTWKYCSVLKNWLLWLPTLPNFQIKFGRTQIKYYQFLQNWPCVQADL</sequence>
<dbReference type="InterPro" id="IPR017441">
    <property type="entry name" value="Protein_kinase_ATP_BS"/>
</dbReference>
<dbReference type="SUPFAM" id="SSF56112">
    <property type="entry name" value="Protein kinase-like (PK-like)"/>
    <property type="match status" value="1"/>
</dbReference>
<dbReference type="KEGG" id="sind:105176762"/>
<evidence type="ECO:0000313" key="8">
    <source>
        <dbReference type="Proteomes" id="UP000504604"/>
    </source>
</evidence>
<evidence type="ECO:0000256" key="3">
    <source>
        <dbReference type="ARBA" id="ARBA00022777"/>
    </source>
</evidence>
<feature type="binding site" evidence="5">
    <location>
        <position position="31"/>
    </location>
    <ligand>
        <name>ATP</name>
        <dbReference type="ChEBI" id="CHEBI:30616"/>
    </ligand>
</feature>
<keyword evidence="1" id="KW-0808">Transferase</keyword>
<accession>A0A6I9UAG3</accession>
<evidence type="ECO:0000256" key="6">
    <source>
        <dbReference type="RuleBase" id="RU000304"/>
    </source>
</evidence>
<keyword evidence="8" id="KW-1185">Reference proteome</keyword>
<dbReference type="FunCoup" id="A0A6I9UAG3">
    <property type="interactions" value="570"/>
</dbReference>
<feature type="domain" description="Protein kinase" evidence="7">
    <location>
        <begin position="3"/>
        <end position="255"/>
    </location>
</feature>
<dbReference type="InParanoid" id="A0A6I9UAG3"/>
<dbReference type="Gramene" id="SIN_1004976.t">
    <property type="protein sequence ID" value="SIN_1004976.t.cds1"/>
    <property type="gene ID" value="SIN_1004976"/>
</dbReference>
<keyword evidence="2 5" id="KW-0547">Nucleotide-binding</keyword>
<dbReference type="PROSITE" id="PS00108">
    <property type="entry name" value="PROTEIN_KINASE_ST"/>
    <property type="match status" value="1"/>
</dbReference>
<evidence type="ECO:0000313" key="9">
    <source>
        <dbReference type="RefSeq" id="XP_011097967.1"/>
    </source>
</evidence>
<dbReference type="PROSITE" id="PS50011">
    <property type="entry name" value="PROTEIN_KINASE_DOM"/>
    <property type="match status" value="1"/>
</dbReference>
<name>A0A6I9UAG3_SESIN</name>
<dbReference type="GO" id="GO:0007165">
    <property type="term" value="P:signal transduction"/>
    <property type="evidence" value="ECO:0007669"/>
    <property type="project" value="TreeGrafter"/>
</dbReference>
<evidence type="ECO:0000256" key="4">
    <source>
        <dbReference type="ARBA" id="ARBA00022840"/>
    </source>
</evidence>
<dbReference type="PANTHER" id="PTHR48011">
    <property type="entry name" value="CCR4-NOT TRANSCRIPTIONAL COMPLEX SUBUNIT CAF120-RELATED"/>
    <property type="match status" value="1"/>
</dbReference>
<organism evidence="8 9">
    <name type="scientific">Sesamum indicum</name>
    <name type="common">Oriental sesame</name>
    <name type="synonym">Sesamum orientale</name>
    <dbReference type="NCBI Taxonomy" id="4182"/>
    <lineage>
        <taxon>Eukaryota</taxon>
        <taxon>Viridiplantae</taxon>
        <taxon>Streptophyta</taxon>
        <taxon>Embryophyta</taxon>
        <taxon>Tracheophyta</taxon>
        <taxon>Spermatophyta</taxon>
        <taxon>Magnoliopsida</taxon>
        <taxon>eudicotyledons</taxon>
        <taxon>Gunneridae</taxon>
        <taxon>Pentapetalae</taxon>
        <taxon>asterids</taxon>
        <taxon>lamiids</taxon>
        <taxon>Lamiales</taxon>
        <taxon>Pedaliaceae</taxon>
        <taxon>Sesamum</taxon>
    </lineage>
</organism>
<dbReference type="Proteomes" id="UP000504604">
    <property type="component" value="Linkage group LG14"/>
</dbReference>
<dbReference type="GO" id="GO:0005524">
    <property type="term" value="F:ATP binding"/>
    <property type="evidence" value="ECO:0007669"/>
    <property type="project" value="UniProtKB-UniRule"/>
</dbReference>
<proteinExistence type="inferred from homology"/>
<evidence type="ECO:0000256" key="1">
    <source>
        <dbReference type="ARBA" id="ARBA00022679"/>
    </source>
</evidence>
<dbReference type="PROSITE" id="PS00107">
    <property type="entry name" value="PROTEIN_KINASE_ATP"/>
    <property type="match status" value="1"/>
</dbReference>